<feature type="compositionally biased region" description="Low complexity" evidence="1">
    <location>
        <begin position="216"/>
        <end position="232"/>
    </location>
</feature>
<feature type="region of interest" description="Disordered" evidence="1">
    <location>
        <begin position="1286"/>
        <end position="1309"/>
    </location>
</feature>
<dbReference type="FunCoup" id="A0A194X7M9">
    <property type="interactions" value="62"/>
</dbReference>
<feature type="compositionally biased region" description="Low complexity" evidence="1">
    <location>
        <begin position="1296"/>
        <end position="1309"/>
    </location>
</feature>
<evidence type="ECO:0000256" key="1">
    <source>
        <dbReference type="SAM" id="MobiDB-lite"/>
    </source>
</evidence>
<dbReference type="InterPro" id="IPR035445">
    <property type="entry name" value="GYF-like_dom_sf"/>
</dbReference>
<dbReference type="InParanoid" id="A0A194X7M9"/>
<evidence type="ECO:0000313" key="3">
    <source>
        <dbReference type="EMBL" id="KUJ16176.1"/>
    </source>
</evidence>
<gene>
    <name evidence="3" type="ORF">LY89DRAFT_685214</name>
</gene>
<proteinExistence type="predicted"/>
<feature type="compositionally biased region" description="Polar residues" evidence="1">
    <location>
        <begin position="306"/>
        <end position="323"/>
    </location>
</feature>
<keyword evidence="4" id="KW-1185">Reference proteome</keyword>
<feature type="domain" description="GYF" evidence="2">
    <location>
        <begin position="713"/>
        <end position="761"/>
    </location>
</feature>
<dbReference type="PROSITE" id="PS50829">
    <property type="entry name" value="GYF"/>
    <property type="match status" value="1"/>
</dbReference>
<dbReference type="Pfam" id="PF02213">
    <property type="entry name" value="GYF"/>
    <property type="match status" value="1"/>
</dbReference>
<feature type="compositionally biased region" description="Polar residues" evidence="1">
    <location>
        <begin position="41"/>
        <end position="63"/>
    </location>
</feature>
<feature type="compositionally biased region" description="Low complexity" evidence="1">
    <location>
        <begin position="7"/>
        <end position="18"/>
    </location>
</feature>
<feature type="compositionally biased region" description="Polar residues" evidence="1">
    <location>
        <begin position="1193"/>
        <end position="1211"/>
    </location>
</feature>
<feature type="compositionally biased region" description="Basic and acidic residues" evidence="1">
    <location>
        <begin position="1027"/>
        <end position="1045"/>
    </location>
</feature>
<dbReference type="KEGG" id="psco:LY89DRAFT_685214"/>
<dbReference type="InterPro" id="IPR051640">
    <property type="entry name" value="GRB10-interact_GYF"/>
</dbReference>
<dbReference type="GO" id="GO:0005829">
    <property type="term" value="C:cytosol"/>
    <property type="evidence" value="ECO:0007669"/>
    <property type="project" value="TreeGrafter"/>
</dbReference>
<feature type="region of interest" description="Disordered" evidence="1">
    <location>
        <begin position="126"/>
        <end position="156"/>
    </location>
</feature>
<name>A0A194X7M9_MOLSC</name>
<feature type="compositionally biased region" description="Basic and acidic residues" evidence="1">
    <location>
        <begin position="19"/>
        <end position="40"/>
    </location>
</feature>
<feature type="region of interest" description="Disordered" evidence="1">
    <location>
        <begin position="608"/>
        <end position="699"/>
    </location>
</feature>
<evidence type="ECO:0000259" key="2">
    <source>
        <dbReference type="PROSITE" id="PS50829"/>
    </source>
</evidence>
<feature type="compositionally biased region" description="Polar residues" evidence="1">
    <location>
        <begin position="233"/>
        <end position="245"/>
    </location>
</feature>
<sequence length="1466" mass="155274">MPSHMPSSFASAAAGQSSSRDRNGRGDGRGSGDWARRENRPTNGIATFRRPSSTPFAQSTSQAEPPLPTPTTETPISHQPSTTLEQPTDSCRYSRNFLLDIFQQQKESGALKDDISHLYAESWNPEQSSAANGRGWGRSTDGRDNHGPEVCWNKNADTEPMAMQEMTEEERILFSSDVNSPLKPPPQNNKDGGAQGLGVNGRKTSISQGSSAFGLSSPASASRPSTRRQQTSDSISGMQSPSGTGRFSRDEMSPFFARKANEPKDELDERSDEGKPSMLPFGGLSRANTAGSVLGNGPASPWGAPSATSMGNFGNFSLGNSANPPTPIDKRPVFGRGESRLAHLMPKASTEDMSKPAERSWRSSGRQRPDTADTDPFAGEAPSGSAALGGGQDSSPPPHTQPRVPGGMDTPIRGTSGEFGMADVLGFRERGQAQQTPQGHHEEQDQMSPSVTNPYRSPPDDRHDDDSSYDDHPLHHDRQGLGGIPEHGAAFGTSSRGYPNVPYDGSDRSQNSSAGATRGFPPTLSGLTTLSGLGGGGWPTSSNALGTPDRENRPGFPSSAFGSSLFGGMGGDLQSPGFGSHSGMFGASSNANVTGAGRGIRSLFPAAMQAQMQGGEPEEREDSQDMRSSNAFGTIGRNAFPPRDTDSPMRTGRLAFDDFSQSTLSDSAQGQPATGFPQASSAQSNHQPSQASSDSASGTLPAAQMRMMVMPDRMRWVYLDPQGTTQGPWSGLEMHDWYKASFFTADLMVKKVEDEKFEPLGSMIRRIGNSREPFLVPQIGIPHGPPTTTAGAPFVPATAGPGNSSAQPGAVQPPFANSFPSFGTTLTAEQQNNLERRKQEEQFLMARQREFLAQQQVNMKQMQMSGLPSTLHHHSSAHSLQSQPSFGSMTSPIGMPQQPPLPGVAGFFDGPPRPMPAQGATGITPDFFREDELARLSIQERQQLFGPGAQGPQHSVHAQQIASIFGQPQRQATQNEPMDFKARLQEFEHLRAQHEAEEAGGLPPTSAPMMSEPIGPPAQSQQSHSQHMFEEPSELEHEEEHHDQEQEVLSLTQRVQKAASAKESPATVAQPESPWAKVNTGLPMPFPPPPQSTTPLPAPTAQRSRSNLPEALNVEIRSRSETPEAANATPSLAPWAKEPVEAPRGPSLKEIQEAEAKKAAKLETIAAAARRANYEQELKMLASQPVAPAPGLPTTSTWGNSVSPATPTNAPSAWAKPAATKVVAASNVASSKKTLADIQREEELRKQKLAAAAAAAQPTPGVSGGKRYADLASKATISALPPGGSAWSTVGPSGKARVPTGPAAAAPPTARAVSSATVATISAPRAARPAPATRSATTSGQSNVSAAKEEFIRWTKAALANRLNSGINVDVFVEGLTSIGNDPELIADSIYGSTQLMNGNDFAAEFLRRRNQAEKGIVEASVSGYGSASGAGDKSGGWSEVAKKGPPKEEPTAGFKVVPNKKKGKK</sequence>
<dbReference type="GeneID" id="28824768"/>
<feature type="compositionally biased region" description="Polar residues" evidence="1">
    <location>
        <begin position="202"/>
        <end position="214"/>
    </location>
</feature>
<feature type="compositionally biased region" description="Polar residues" evidence="1">
    <location>
        <begin position="76"/>
        <end position="89"/>
    </location>
</feature>
<dbReference type="STRING" id="149040.A0A194X7M9"/>
<dbReference type="SMART" id="SM00444">
    <property type="entry name" value="GYF"/>
    <property type="match status" value="1"/>
</dbReference>
<dbReference type="Gene3D" id="3.30.1490.40">
    <property type="match status" value="1"/>
</dbReference>
<reference evidence="3 4" key="1">
    <citation type="submission" date="2015-10" db="EMBL/GenBank/DDBJ databases">
        <title>Full genome of DAOMC 229536 Phialocephala scopiformis, a fungal endophyte of spruce producing the potent anti-insectan compound rugulosin.</title>
        <authorList>
            <consortium name="DOE Joint Genome Institute"/>
            <person name="Walker A.K."/>
            <person name="Frasz S.L."/>
            <person name="Seifert K.A."/>
            <person name="Miller J.D."/>
            <person name="Mondo S.J."/>
            <person name="Labutti K."/>
            <person name="Lipzen A."/>
            <person name="Dockter R."/>
            <person name="Kennedy M."/>
            <person name="Grigoriev I.V."/>
            <person name="Spatafora J.W."/>
        </authorList>
    </citation>
    <scope>NUCLEOTIDE SEQUENCE [LARGE SCALE GENOMIC DNA]</scope>
    <source>
        <strain evidence="3 4">CBS 120377</strain>
    </source>
</reference>
<feature type="compositionally biased region" description="Basic and acidic residues" evidence="1">
    <location>
        <begin position="328"/>
        <end position="341"/>
    </location>
</feature>
<feature type="region of interest" description="Disordered" evidence="1">
    <location>
        <begin position="1423"/>
        <end position="1466"/>
    </location>
</feature>
<feature type="region of interest" description="Disordered" evidence="1">
    <location>
        <begin position="177"/>
        <end position="563"/>
    </location>
</feature>
<feature type="region of interest" description="Disordered" evidence="1">
    <location>
        <begin position="995"/>
        <end position="1144"/>
    </location>
</feature>
<feature type="region of interest" description="Disordered" evidence="1">
    <location>
        <begin position="1191"/>
        <end position="1213"/>
    </location>
</feature>
<feature type="compositionally biased region" description="Polar residues" evidence="1">
    <location>
        <begin position="659"/>
        <end position="698"/>
    </location>
</feature>
<dbReference type="PANTHER" id="PTHR14445">
    <property type="entry name" value="GRB10 INTERACTING GYF PROTEIN"/>
    <property type="match status" value="1"/>
</dbReference>
<feature type="compositionally biased region" description="Low complexity" evidence="1">
    <location>
        <begin position="1324"/>
        <end position="1339"/>
    </location>
</feature>
<organism evidence="3 4">
    <name type="scientific">Mollisia scopiformis</name>
    <name type="common">Conifer needle endophyte fungus</name>
    <name type="synonym">Phialocephala scopiformis</name>
    <dbReference type="NCBI Taxonomy" id="149040"/>
    <lineage>
        <taxon>Eukaryota</taxon>
        <taxon>Fungi</taxon>
        <taxon>Dikarya</taxon>
        <taxon>Ascomycota</taxon>
        <taxon>Pezizomycotina</taxon>
        <taxon>Leotiomycetes</taxon>
        <taxon>Helotiales</taxon>
        <taxon>Mollisiaceae</taxon>
        <taxon>Mollisia</taxon>
    </lineage>
</organism>
<dbReference type="InterPro" id="IPR003169">
    <property type="entry name" value="GYF"/>
</dbReference>
<feature type="region of interest" description="Disordered" evidence="1">
    <location>
        <begin position="1"/>
        <end position="89"/>
    </location>
</feature>
<dbReference type="RefSeq" id="XP_018070531.1">
    <property type="nucleotide sequence ID" value="XM_018215042.1"/>
</dbReference>
<feature type="compositionally biased region" description="Basic and acidic residues" evidence="1">
    <location>
        <begin position="458"/>
        <end position="479"/>
    </location>
</feature>
<dbReference type="EMBL" id="KQ947416">
    <property type="protein sequence ID" value="KUJ16176.1"/>
    <property type="molecule type" value="Genomic_DNA"/>
</dbReference>
<protein>
    <recommendedName>
        <fullName evidence="2">GYF domain-containing protein</fullName>
    </recommendedName>
</protein>
<feature type="compositionally biased region" description="Basic and acidic residues" evidence="1">
    <location>
        <begin position="349"/>
        <end position="371"/>
    </location>
</feature>
<feature type="compositionally biased region" description="Pro residues" evidence="1">
    <location>
        <begin position="1084"/>
        <end position="1098"/>
    </location>
</feature>
<dbReference type="OrthoDB" id="48509at2759"/>
<dbReference type="PANTHER" id="PTHR14445:SF36">
    <property type="entry name" value="FI03272P-RELATED"/>
    <property type="match status" value="1"/>
</dbReference>
<accession>A0A194X7M9</accession>
<feature type="compositionally biased region" description="Basic and acidic residues" evidence="1">
    <location>
        <begin position="1441"/>
        <end position="1451"/>
    </location>
</feature>
<dbReference type="SUPFAM" id="SSF55277">
    <property type="entry name" value="GYF domain"/>
    <property type="match status" value="1"/>
</dbReference>
<feature type="compositionally biased region" description="Low complexity" evidence="1">
    <location>
        <begin position="521"/>
        <end position="531"/>
    </location>
</feature>
<dbReference type="Proteomes" id="UP000070700">
    <property type="component" value="Unassembled WGS sequence"/>
</dbReference>
<feature type="region of interest" description="Disordered" evidence="1">
    <location>
        <begin position="1324"/>
        <end position="1345"/>
    </location>
</feature>
<evidence type="ECO:0000313" key="4">
    <source>
        <dbReference type="Proteomes" id="UP000070700"/>
    </source>
</evidence>